<dbReference type="InParanoid" id="A0A151Z4J7"/>
<keyword evidence="3" id="KW-0547">Nucleotide-binding</keyword>
<dbReference type="InterPro" id="IPR023123">
    <property type="entry name" value="Tubulin_C"/>
</dbReference>
<name>A0A151Z4J7_TIELA</name>
<dbReference type="InterPro" id="IPR037103">
    <property type="entry name" value="Tubulin/FtsZ-like_C"/>
</dbReference>
<reference evidence="9 10" key="1">
    <citation type="submission" date="2015-12" db="EMBL/GenBank/DDBJ databases">
        <title>Dictyostelia acquired genes for synthesis and detection of signals that induce cell-type specialization by lateral gene transfer from prokaryotes.</title>
        <authorList>
            <person name="Gloeckner G."/>
            <person name="Schaap P."/>
        </authorList>
    </citation>
    <scope>NUCLEOTIDE SEQUENCE [LARGE SCALE GENOMIC DNA]</scope>
    <source>
        <strain evidence="9 10">TK</strain>
    </source>
</reference>
<dbReference type="GO" id="GO:0005200">
    <property type="term" value="F:structural constituent of cytoskeleton"/>
    <property type="evidence" value="ECO:0007669"/>
    <property type="project" value="InterPro"/>
</dbReference>
<proteinExistence type="inferred from homology"/>
<dbReference type="InterPro" id="IPR000217">
    <property type="entry name" value="Tubulin"/>
</dbReference>
<dbReference type="GO" id="GO:0005874">
    <property type="term" value="C:microtubule"/>
    <property type="evidence" value="ECO:0007669"/>
    <property type="project" value="UniProtKB-KW"/>
</dbReference>
<dbReference type="GO" id="GO:0007017">
    <property type="term" value="P:microtubule-based process"/>
    <property type="evidence" value="ECO:0007669"/>
    <property type="project" value="InterPro"/>
</dbReference>
<dbReference type="STRING" id="361077.A0A151Z4J7"/>
<keyword evidence="4" id="KW-0378">Hydrolase</keyword>
<dbReference type="SMART" id="SM00864">
    <property type="entry name" value="Tubulin"/>
    <property type="match status" value="1"/>
</dbReference>
<evidence type="ECO:0000256" key="4">
    <source>
        <dbReference type="ARBA" id="ARBA00022801"/>
    </source>
</evidence>
<evidence type="ECO:0000259" key="7">
    <source>
        <dbReference type="SMART" id="SM00864"/>
    </source>
</evidence>
<dbReference type="AlphaFoldDB" id="A0A151Z4J7"/>
<dbReference type="InterPro" id="IPR018316">
    <property type="entry name" value="Tubulin/FtsZ_2-layer-sand-dom"/>
</dbReference>
<dbReference type="Gene3D" id="3.30.1330.20">
    <property type="entry name" value="Tubulin/FtsZ, C-terminal domain"/>
    <property type="match status" value="1"/>
</dbReference>
<dbReference type="GO" id="GO:0016787">
    <property type="term" value="F:hydrolase activity"/>
    <property type="evidence" value="ECO:0007669"/>
    <property type="project" value="UniProtKB-KW"/>
</dbReference>
<dbReference type="InterPro" id="IPR008280">
    <property type="entry name" value="Tub_FtsZ_C"/>
</dbReference>
<dbReference type="PRINTS" id="PR01162">
    <property type="entry name" value="ALPHATUBULIN"/>
</dbReference>
<keyword evidence="2" id="KW-0493">Microtubule</keyword>
<evidence type="ECO:0000259" key="8">
    <source>
        <dbReference type="SMART" id="SM00865"/>
    </source>
</evidence>
<dbReference type="Proteomes" id="UP000076078">
    <property type="component" value="Unassembled WGS sequence"/>
</dbReference>
<dbReference type="Pfam" id="PF03953">
    <property type="entry name" value="Tubulin_C"/>
    <property type="match status" value="1"/>
</dbReference>
<organism evidence="9 10">
    <name type="scientific">Tieghemostelium lacteum</name>
    <name type="common">Slime mold</name>
    <name type="synonym">Dictyostelium lacteum</name>
    <dbReference type="NCBI Taxonomy" id="361077"/>
    <lineage>
        <taxon>Eukaryota</taxon>
        <taxon>Amoebozoa</taxon>
        <taxon>Evosea</taxon>
        <taxon>Eumycetozoa</taxon>
        <taxon>Dictyostelia</taxon>
        <taxon>Dictyosteliales</taxon>
        <taxon>Raperosteliaceae</taxon>
        <taxon>Tieghemostelium</taxon>
    </lineage>
</organism>
<dbReference type="InterPro" id="IPR002452">
    <property type="entry name" value="Alpha_tubulin"/>
</dbReference>
<feature type="domain" description="Tubulin/FtsZ 2-layer sandwich" evidence="8">
    <location>
        <begin position="262"/>
        <end position="397"/>
    </location>
</feature>
<keyword evidence="10" id="KW-1185">Reference proteome</keyword>
<sequence>MISINVGQSGNRIGSRCFELYCLEHAIGKDGILDTNIQGTNGNSNDLVFRNFFTESQNIKNKFIPRALFMDTEPETINTIKKYDDYRSMYRESNFLMCKEGASDIFSRGKYTVGRELQDPMQEKIRSMVEECDNFGGFLLYRSICGGTGSGLGSGVLQHLGEEYTKKVKLDFNLFPSPNQSNNVVSPYNAAMALMDMIEYADFNMIFDNEALYDMLKKSLAMDKTSYQEINSLMAHANSHLTSSLRFPENYGESQIYLTELMQTGIVPYPKLHFLLPSYAPLVKKNAFQSSIPVPNLIKSIFTPDSLMAKVDNSKCKYMSSYMFFRGEIIASEIIKPLNEVKSKKLVEFVDWSPSGFRVGINHSPSLTYGDLSKTPKSLLMLSNNTSITKIFKKIEDNFSSLYRTRAFAHWFVGEGLESSELQECFEQLKQLADDYQSIHTSS</sequence>
<dbReference type="Gene3D" id="1.10.287.600">
    <property type="entry name" value="Helix hairpin bin"/>
    <property type="match status" value="1"/>
</dbReference>
<keyword evidence="5" id="KW-0342">GTP-binding</keyword>
<dbReference type="OrthoDB" id="1844at2759"/>
<evidence type="ECO:0000256" key="6">
    <source>
        <dbReference type="ARBA" id="ARBA00049117"/>
    </source>
</evidence>
<comment type="caution">
    <text evidence="9">The sequence shown here is derived from an EMBL/GenBank/DDBJ whole genome shotgun (WGS) entry which is preliminary data.</text>
</comment>
<dbReference type="PANTHER" id="PTHR11588">
    <property type="entry name" value="TUBULIN"/>
    <property type="match status" value="1"/>
</dbReference>
<feature type="domain" description="Tubulin/FtsZ GTPase" evidence="7">
    <location>
        <begin position="49"/>
        <end position="249"/>
    </location>
</feature>
<gene>
    <name evidence="9" type="ORF">DLAC_10699</name>
</gene>
<evidence type="ECO:0000313" key="10">
    <source>
        <dbReference type="Proteomes" id="UP000076078"/>
    </source>
</evidence>
<evidence type="ECO:0000313" key="9">
    <source>
        <dbReference type="EMBL" id="KYQ88889.1"/>
    </source>
</evidence>
<dbReference type="InterPro" id="IPR036525">
    <property type="entry name" value="Tubulin/FtsZ_GTPase_sf"/>
</dbReference>
<dbReference type="GO" id="GO:0005525">
    <property type="term" value="F:GTP binding"/>
    <property type="evidence" value="ECO:0007669"/>
    <property type="project" value="UniProtKB-KW"/>
</dbReference>
<comment type="similarity">
    <text evidence="1">Belongs to the tubulin family.</text>
</comment>
<dbReference type="InterPro" id="IPR003008">
    <property type="entry name" value="Tubulin_FtsZ_GTPase"/>
</dbReference>
<protein>
    <submittedName>
        <fullName evidence="9">Tubulin alpha-1B chain</fullName>
    </submittedName>
</protein>
<dbReference type="SMART" id="SM00865">
    <property type="entry name" value="Tubulin_C"/>
    <property type="match status" value="1"/>
</dbReference>
<evidence type="ECO:0000256" key="1">
    <source>
        <dbReference type="ARBA" id="ARBA00009636"/>
    </source>
</evidence>
<dbReference type="PRINTS" id="PR01161">
    <property type="entry name" value="TUBULIN"/>
</dbReference>
<evidence type="ECO:0000256" key="3">
    <source>
        <dbReference type="ARBA" id="ARBA00022741"/>
    </source>
</evidence>
<evidence type="ECO:0000256" key="2">
    <source>
        <dbReference type="ARBA" id="ARBA00022701"/>
    </source>
</evidence>
<comment type="catalytic activity">
    <reaction evidence="6">
        <text>GTP + H2O = GDP + phosphate + H(+)</text>
        <dbReference type="Rhea" id="RHEA:19669"/>
        <dbReference type="ChEBI" id="CHEBI:15377"/>
        <dbReference type="ChEBI" id="CHEBI:15378"/>
        <dbReference type="ChEBI" id="CHEBI:37565"/>
        <dbReference type="ChEBI" id="CHEBI:43474"/>
        <dbReference type="ChEBI" id="CHEBI:58189"/>
    </reaction>
    <physiologicalReaction direction="left-to-right" evidence="6">
        <dbReference type="Rhea" id="RHEA:19670"/>
    </physiologicalReaction>
</comment>
<accession>A0A151Z4J7</accession>
<dbReference type="SUPFAM" id="SSF52490">
    <property type="entry name" value="Tubulin nucleotide-binding domain-like"/>
    <property type="match status" value="1"/>
</dbReference>
<dbReference type="EMBL" id="LODT01000047">
    <property type="protein sequence ID" value="KYQ88889.1"/>
    <property type="molecule type" value="Genomic_DNA"/>
</dbReference>
<dbReference type="SUPFAM" id="SSF55307">
    <property type="entry name" value="Tubulin C-terminal domain-like"/>
    <property type="match status" value="1"/>
</dbReference>
<evidence type="ECO:0000256" key="5">
    <source>
        <dbReference type="ARBA" id="ARBA00023134"/>
    </source>
</evidence>
<dbReference type="Gene3D" id="3.40.50.1440">
    <property type="entry name" value="Tubulin/FtsZ, GTPase domain"/>
    <property type="match status" value="1"/>
</dbReference>
<dbReference type="Pfam" id="PF00091">
    <property type="entry name" value="Tubulin"/>
    <property type="match status" value="1"/>
</dbReference>